<dbReference type="Gene3D" id="1.20.920.10">
    <property type="entry name" value="Bromodomain-like"/>
    <property type="match status" value="1"/>
</dbReference>
<feature type="compositionally biased region" description="Acidic residues" evidence="3">
    <location>
        <begin position="100"/>
        <end position="109"/>
    </location>
</feature>
<feature type="compositionally biased region" description="Acidic residues" evidence="3">
    <location>
        <begin position="47"/>
        <end position="62"/>
    </location>
</feature>
<dbReference type="SUPFAM" id="SSF47370">
    <property type="entry name" value="Bromodomain"/>
    <property type="match status" value="1"/>
</dbReference>
<proteinExistence type="predicted"/>
<feature type="region of interest" description="Disordered" evidence="3">
    <location>
        <begin position="631"/>
        <end position="662"/>
    </location>
</feature>
<dbReference type="STRING" id="2711.A0A067FH32"/>
<evidence type="ECO:0000313" key="6">
    <source>
        <dbReference type="Proteomes" id="UP000027120"/>
    </source>
</evidence>
<dbReference type="PANTHER" id="PTHR22881">
    <property type="entry name" value="BROMODOMAIN CONTAINING PROTEIN"/>
    <property type="match status" value="1"/>
</dbReference>
<feature type="compositionally biased region" description="Basic residues" evidence="3">
    <location>
        <begin position="1"/>
        <end position="13"/>
    </location>
</feature>
<protein>
    <recommendedName>
        <fullName evidence="4">Bromo domain-containing protein</fullName>
    </recommendedName>
</protein>
<feature type="compositionally biased region" description="Acidic residues" evidence="3">
    <location>
        <begin position="123"/>
        <end position="137"/>
    </location>
</feature>
<evidence type="ECO:0000256" key="3">
    <source>
        <dbReference type="SAM" id="MobiDB-lite"/>
    </source>
</evidence>
<dbReference type="PROSITE" id="PS00633">
    <property type="entry name" value="BROMODOMAIN_1"/>
    <property type="match status" value="1"/>
</dbReference>
<evidence type="ECO:0000313" key="5">
    <source>
        <dbReference type="EMBL" id="KDO62747.1"/>
    </source>
</evidence>
<evidence type="ECO:0000256" key="1">
    <source>
        <dbReference type="ARBA" id="ARBA00023117"/>
    </source>
</evidence>
<feature type="domain" description="Bromo" evidence="4">
    <location>
        <begin position="179"/>
        <end position="249"/>
    </location>
</feature>
<keyword evidence="1 2" id="KW-0103">Bromodomain</keyword>
<dbReference type="InterPro" id="IPR018359">
    <property type="entry name" value="Bromodomain_CS"/>
</dbReference>
<feature type="region of interest" description="Disordered" evidence="3">
    <location>
        <begin position="1"/>
        <end position="166"/>
    </location>
</feature>
<accession>A0A067FH32</accession>
<dbReference type="Pfam" id="PF00439">
    <property type="entry name" value="Bromodomain"/>
    <property type="match status" value="1"/>
</dbReference>
<reference evidence="5 6" key="1">
    <citation type="submission" date="2014-04" db="EMBL/GenBank/DDBJ databases">
        <authorList>
            <consortium name="International Citrus Genome Consortium"/>
            <person name="Gmitter F."/>
            <person name="Chen C."/>
            <person name="Farmerie W."/>
            <person name="Harkins T."/>
            <person name="Desany B."/>
            <person name="Mohiuddin M."/>
            <person name="Kodira C."/>
            <person name="Borodovsky M."/>
            <person name="Lomsadze A."/>
            <person name="Burns P."/>
            <person name="Jenkins J."/>
            <person name="Prochnik S."/>
            <person name="Shu S."/>
            <person name="Chapman J."/>
            <person name="Pitluck S."/>
            <person name="Schmutz J."/>
            <person name="Rokhsar D."/>
        </authorList>
    </citation>
    <scope>NUCLEOTIDE SEQUENCE</scope>
</reference>
<evidence type="ECO:0000259" key="4">
    <source>
        <dbReference type="PROSITE" id="PS50014"/>
    </source>
</evidence>
<name>A0A067FH32_CITSI</name>
<dbReference type="PRINTS" id="PR00503">
    <property type="entry name" value="BROMODOMAIN"/>
</dbReference>
<feature type="region of interest" description="Disordered" evidence="3">
    <location>
        <begin position="836"/>
        <end position="887"/>
    </location>
</feature>
<dbReference type="AlphaFoldDB" id="A0A067FH32"/>
<dbReference type="InterPro" id="IPR051831">
    <property type="entry name" value="Bromodomain_contain_prot"/>
</dbReference>
<dbReference type="PROSITE" id="PS50014">
    <property type="entry name" value="BROMODOMAIN_2"/>
    <property type="match status" value="1"/>
</dbReference>
<gene>
    <name evidence="5" type="ORF">CISIN_1g002731mg</name>
</gene>
<dbReference type="Proteomes" id="UP000027120">
    <property type="component" value="Unassembled WGS sequence"/>
</dbReference>
<organism evidence="5 6">
    <name type="scientific">Citrus sinensis</name>
    <name type="common">Sweet orange</name>
    <name type="synonym">Citrus aurantium var. sinensis</name>
    <dbReference type="NCBI Taxonomy" id="2711"/>
    <lineage>
        <taxon>Eukaryota</taxon>
        <taxon>Viridiplantae</taxon>
        <taxon>Streptophyta</taxon>
        <taxon>Embryophyta</taxon>
        <taxon>Tracheophyta</taxon>
        <taxon>Spermatophyta</taxon>
        <taxon>Magnoliopsida</taxon>
        <taxon>eudicotyledons</taxon>
        <taxon>Gunneridae</taxon>
        <taxon>Pentapetalae</taxon>
        <taxon>rosids</taxon>
        <taxon>malvids</taxon>
        <taxon>Sapindales</taxon>
        <taxon>Rutaceae</taxon>
        <taxon>Aurantioideae</taxon>
        <taxon>Citrus</taxon>
    </lineage>
</organism>
<dbReference type="PANTHER" id="PTHR22881:SF42">
    <property type="entry name" value="DNA-BINDING BROMODOMAIN-CONTAINING PROTEIN"/>
    <property type="match status" value="1"/>
</dbReference>
<feature type="compositionally biased region" description="Polar residues" evidence="3">
    <location>
        <begin position="859"/>
        <end position="881"/>
    </location>
</feature>
<keyword evidence="6" id="KW-1185">Reference proteome</keyword>
<feature type="region of interest" description="Disordered" evidence="3">
    <location>
        <begin position="527"/>
        <end position="588"/>
    </location>
</feature>
<dbReference type="EMBL" id="KK784918">
    <property type="protein sequence ID" value="KDO62747.1"/>
    <property type="molecule type" value="Genomic_DNA"/>
</dbReference>
<sequence>MGQIVKRKKKGRPSKADLARRPISPTPATESEVRRSLRRRNVRYDIDYYEDYFDEEDEDEEEERRREKKLKLVVKLNQRSDSTEPTRSHSRSSARAEHASDDEDEDEDDKPLKKRKINGGDFSESDDEEEENNYDEEEGRRRKVQSKGHDSPPGTPNDRQSGIPMPDKKSLELILDKLQKKDTYGVYAEPVDPEELPDYHDVIENPMDFTTVRKKLANGSYSSLDQFESDVFLICTNAMQYNAPDTVYHKQARAIQELAKKKFHRLRAGIERSEKELKPEKELNLEKELRLEKDLKSEPKTKSSILVKKQTKKHFSRTIQEPVGSDFSSGATLATTGDIQNGSVATQAGGCERPTNTDAIVDGNSSLADNNLEKVEELSSAKGLLSKLGRKPAVPDENRRATYSISTQPVVRSDSIFTTFEGETKHLVAVGLHAEYSYARSLARFAATLGPVAWKVASRRIEQALPAGCKFGRGWVGEYEPLPTPVLMLETCTQKESALFSKLQSTADVRKDDTAFRIPIPAKVHPVHRPISEGNSPLFRPANGLTPEGKTPHFSSAGKKPSTPVNAIKQKHNPFSRTSAEPENKVSKQVELNLPPSANQSKGDTVAGKQVSVKLETGVSRSTEMVPRNMHLLQSSPSKQQNGNVTSNSGNARVISPSSNNVPSQMAGAATFFPHGPEQGRSDSVHLMKTLNEKAQKQQNSSNQSAINTPPVMPSVPSVRRDDSGNAAAVAARAWMSIGAGGFKPPAENSTSPKNQISAESLYNPTREFHTQISRARGEFPLSVGMQFQTEKNSFPPQGFMPQPVRAVNEAHFQNRPMVFPQLLTNDFARFQMQSPWRGLSPHSQPRPRQEGLPPDLNISFQSPGSPVKQSTGVLVDSQQPDLALQL</sequence>
<evidence type="ECO:0000256" key="2">
    <source>
        <dbReference type="PROSITE-ProRule" id="PRU00035"/>
    </source>
</evidence>
<dbReference type="SMART" id="SM00297">
    <property type="entry name" value="BROMO"/>
    <property type="match status" value="1"/>
</dbReference>
<dbReference type="PaxDb" id="2711-XP_006475049.1"/>
<dbReference type="CDD" id="cd04369">
    <property type="entry name" value="Bromodomain"/>
    <property type="match status" value="1"/>
</dbReference>
<dbReference type="eggNOG" id="KOG0955">
    <property type="taxonomic scope" value="Eukaryota"/>
</dbReference>
<dbReference type="InterPro" id="IPR001487">
    <property type="entry name" value="Bromodomain"/>
</dbReference>
<dbReference type="InterPro" id="IPR036427">
    <property type="entry name" value="Bromodomain-like_sf"/>
</dbReference>
<feature type="compositionally biased region" description="Polar residues" evidence="3">
    <location>
        <begin position="632"/>
        <end position="662"/>
    </location>
</feature>
<dbReference type="SMR" id="A0A067FH32"/>